<dbReference type="EMBL" id="BT054324">
    <property type="protein sequence ID" value="ACL52931.1"/>
    <property type="molecule type" value="mRNA"/>
</dbReference>
<sequence length="188" mass="20102">MAALNPMVELAQLPAPVTSAQRLDPWMLALLAAIPLDPACSSHGALPCFSLPLPFSSSPSPCSCSPWLPRPPSRRVTARVSFSFGHRCSLVQSPMPRALSPAPTPSSALHLPLVWIPVLLALSSCLGRRSFKSVDVAHGSSPNCVQTFPASVVVFKHRRACPCSQIQGRSSCMLASVVWPCSCPSHRR</sequence>
<evidence type="ECO:0000313" key="1">
    <source>
        <dbReference type="EMBL" id="ACL52931.1"/>
    </source>
</evidence>
<dbReference type="HOGENOM" id="CLU_1443027_0_0_1"/>
<proteinExistence type="evidence at transcript level"/>
<name>B7ZYD2_MAIZE</name>
<accession>B7ZYD2</accession>
<organism evidence="1">
    <name type="scientific">Zea mays</name>
    <name type="common">Maize</name>
    <dbReference type="NCBI Taxonomy" id="4577"/>
    <lineage>
        <taxon>Eukaryota</taxon>
        <taxon>Viridiplantae</taxon>
        <taxon>Streptophyta</taxon>
        <taxon>Embryophyta</taxon>
        <taxon>Tracheophyta</taxon>
        <taxon>Spermatophyta</taxon>
        <taxon>Magnoliopsida</taxon>
        <taxon>Liliopsida</taxon>
        <taxon>Poales</taxon>
        <taxon>Poaceae</taxon>
        <taxon>PACMAD clade</taxon>
        <taxon>Panicoideae</taxon>
        <taxon>Andropogonodae</taxon>
        <taxon>Andropogoneae</taxon>
        <taxon>Tripsacinae</taxon>
        <taxon>Zea</taxon>
    </lineage>
</organism>
<reference evidence="1" key="1">
    <citation type="journal article" date="2009" name="PLoS Genet.">
        <title>Sequencing, mapping, and analysis of 27,455 maize full-length cDNAs.</title>
        <authorList>
            <person name="Soderlund C."/>
            <person name="Descour A."/>
            <person name="Kudrna D."/>
            <person name="Bomhoff M."/>
            <person name="Boyd L."/>
            <person name="Currie J."/>
            <person name="Angelova A."/>
            <person name="Collura K."/>
            <person name="Wissotski M."/>
            <person name="Ashley E."/>
            <person name="Morrow D."/>
            <person name="Fernandes J."/>
            <person name="Walbot V."/>
            <person name="Yu Y."/>
        </authorList>
    </citation>
    <scope>NUCLEOTIDE SEQUENCE</scope>
    <source>
        <strain evidence="1">B73</strain>
    </source>
</reference>
<dbReference type="KEGG" id="zma:100279483"/>
<dbReference type="GeneID" id="100279483"/>
<dbReference type="RefSeq" id="NP_001145957.1">
    <property type="nucleotide sequence ID" value="NM_001152485.1"/>
</dbReference>
<protein>
    <submittedName>
        <fullName evidence="1">Uncharacterized protein</fullName>
    </submittedName>
</protein>
<dbReference type="AlphaFoldDB" id="B7ZYD2"/>